<evidence type="ECO:0000256" key="8">
    <source>
        <dbReference type="NCBIfam" id="TIGR02338"/>
    </source>
</evidence>
<evidence type="ECO:0000256" key="5">
    <source>
        <dbReference type="ARBA" id="ARBA00022490"/>
    </source>
</evidence>
<dbReference type="InterPro" id="IPR009053">
    <property type="entry name" value="Prefoldin"/>
</dbReference>
<keyword evidence="5" id="KW-0963">Cytoplasm</keyword>
<protein>
    <recommendedName>
        <fullName evidence="4 8">Prefoldin subunit beta</fullName>
    </recommendedName>
</protein>
<comment type="similarity">
    <text evidence="2">Belongs to the prefoldin subunit beta family.</text>
</comment>
<dbReference type="EMBL" id="DTTC01000187">
    <property type="protein sequence ID" value="HIA98117.1"/>
    <property type="molecule type" value="Genomic_DNA"/>
</dbReference>
<accession>A0A7J4D1D4</accession>
<gene>
    <name evidence="10" type="ORF">EYO15_02935</name>
</gene>
<comment type="caution">
    <text evidence="10">The sequence shown here is derived from an EMBL/GenBank/DDBJ whole genome shotgun (WGS) entry which is preliminary data.</text>
</comment>
<dbReference type="AlphaFoldDB" id="A0A7J4D1D4"/>
<evidence type="ECO:0000313" key="10">
    <source>
        <dbReference type="EMBL" id="HIA98117.1"/>
    </source>
</evidence>
<evidence type="ECO:0000256" key="6">
    <source>
        <dbReference type="ARBA" id="ARBA00023186"/>
    </source>
</evidence>
<evidence type="ECO:0000256" key="3">
    <source>
        <dbReference type="ARBA" id="ARBA00011716"/>
    </source>
</evidence>
<dbReference type="Gene3D" id="1.10.287.370">
    <property type="match status" value="1"/>
</dbReference>
<proteinExistence type="inferred from homology"/>
<comment type="subunit">
    <text evidence="3">Heterohexamer of two alpha and four beta subunits.</text>
</comment>
<dbReference type="SUPFAM" id="SSF46579">
    <property type="entry name" value="Prefoldin"/>
    <property type="match status" value="1"/>
</dbReference>
<dbReference type="GO" id="GO:0005737">
    <property type="term" value="C:cytoplasm"/>
    <property type="evidence" value="ECO:0007669"/>
    <property type="project" value="UniProtKB-SubCell"/>
</dbReference>
<evidence type="ECO:0000256" key="1">
    <source>
        <dbReference type="ARBA" id="ARBA00004496"/>
    </source>
</evidence>
<dbReference type="GO" id="GO:0051082">
    <property type="term" value="F:unfolded protein binding"/>
    <property type="evidence" value="ECO:0007669"/>
    <property type="project" value="UniProtKB-UniRule"/>
</dbReference>
<comment type="function">
    <text evidence="7">Molecular chaperone capable of stabilizing a range of proteins. Seems to fulfill an ATP-independent, HSP70-like function in archaeal de novo protein folding.</text>
</comment>
<evidence type="ECO:0000256" key="2">
    <source>
        <dbReference type="ARBA" id="ARBA00008045"/>
    </source>
</evidence>
<evidence type="ECO:0000256" key="4">
    <source>
        <dbReference type="ARBA" id="ARBA00016304"/>
    </source>
</evidence>
<dbReference type="GO" id="GO:0016272">
    <property type="term" value="C:prefoldin complex"/>
    <property type="evidence" value="ECO:0007669"/>
    <property type="project" value="UniProtKB-UniRule"/>
</dbReference>
<keyword evidence="6" id="KW-0143">Chaperone</keyword>
<organism evidence="10 11">
    <name type="scientific">Marine Group III euryarchaeote</name>
    <dbReference type="NCBI Taxonomy" id="2173149"/>
    <lineage>
        <taxon>Archaea</taxon>
        <taxon>Methanobacteriati</taxon>
        <taxon>Thermoplasmatota</taxon>
        <taxon>Thermoplasmata</taxon>
        <taxon>Candidatus Thermoprofundales</taxon>
    </lineage>
</organism>
<dbReference type="HAMAP" id="MF_00307">
    <property type="entry name" value="PfdB"/>
    <property type="match status" value="1"/>
</dbReference>
<evidence type="ECO:0000313" key="11">
    <source>
        <dbReference type="Proteomes" id="UP000589132"/>
    </source>
</evidence>
<feature type="coiled-coil region" evidence="9">
    <location>
        <begin position="54"/>
        <end position="102"/>
    </location>
</feature>
<name>A0A7J4D1D4_9ARCH</name>
<reference evidence="11" key="1">
    <citation type="journal article" date="2019" name="bioRxiv">
        <title>Genome diversification in globally distributed novel marine Proteobacteria is linked to environmental adaptation.</title>
        <authorList>
            <person name="Zhou Z."/>
            <person name="Tran P.Q."/>
            <person name="Kieft K."/>
            <person name="Anantharaman K."/>
        </authorList>
    </citation>
    <scope>NUCLEOTIDE SEQUENCE [LARGE SCALE GENOMIC DNA]</scope>
</reference>
<evidence type="ECO:0000256" key="9">
    <source>
        <dbReference type="SAM" id="Coils"/>
    </source>
</evidence>
<dbReference type="NCBIfam" id="TIGR02338">
    <property type="entry name" value="gimC_beta"/>
    <property type="match status" value="1"/>
</dbReference>
<keyword evidence="9" id="KW-0175">Coiled coil</keyword>
<sequence>ENVQEKLNLFQQMQQQVQALSQQASQIDMSIRETERTVEEIKDSGKDTVLYRAIGSIMKKVEDIDKLRKELEEEKETMEIRNKSLKNQIEKINGELVEMQKKLAPVVQSVQETSGQNAPE</sequence>
<comment type="subcellular location">
    <subcellularLocation>
        <location evidence="1">Cytoplasm</location>
    </subcellularLocation>
</comment>
<dbReference type="Pfam" id="PF01920">
    <property type="entry name" value="Prefoldin_2"/>
    <property type="match status" value="1"/>
</dbReference>
<dbReference type="InterPro" id="IPR012713">
    <property type="entry name" value="PfdB"/>
</dbReference>
<dbReference type="InterPro" id="IPR002777">
    <property type="entry name" value="PFD_beta-like"/>
</dbReference>
<dbReference type="GO" id="GO:0006457">
    <property type="term" value="P:protein folding"/>
    <property type="evidence" value="ECO:0007669"/>
    <property type="project" value="UniProtKB-UniRule"/>
</dbReference>
<evidence type="ECO:0000256" key="7">
    <source>
        <dbReference type="ARBA" id="ARBA00025077"/>
    </source>
</evidence>
<dbReference type="Proteomes" id="UP000589132">
    <property type="component" value="Unassembled WGS sequence"/>
</dbReference>
<feature type="non-terminal residue" evidence="10">
    <location>
        <position position="1"/>
    </location>
</feature>